<evidence type="ECO:0000256" key="1">
    <source>
        <dbReference type="SAM" id="Phobius"/>
    </source>
</evidence>
<comment type="caution">
    <text evidence="2">The sequence shown here is derived from an EMBL/GenBank/DDBJ whole genome shotgun (WGS) entry which is preliminary data.</text>
</comment>
<keyword evidence="1" id="KW-1133">Transmembrane helix</keyword>
<evidence type="ECO:0000313" key="3">
    <source>
        <dbReference type="Proteomes" id="UP001161276"/>
    </source>
</evidence>
<proteinExistence type="predicted"/>
<dbReference type="EMBL" id="JAOCKG010000003">
    <property type="protein sequence ID" value="MDH2050750.1"/>
    <property type="molecule type" value="Genomic_DNA"/>
</dbReference>
<evidence type="ECO:0000313" key="2">
    <source>
        <dbReference type="EMBL" id="MDH2050750.1"/>
    </source>
</evidence>
<protein>
    <submittedName>
        <fullName evidence="2">Uncharacterized protein</fullName>
    </submittedName>
</protein>
<sequence>MTTKTYRHYLFGIIISIALAGWLAALGIIAVASPNLGWGIVALITAAIWVGVPLAIVLVITWFAYMARDRGQVPGRVHAVLFLPTLAALMIYPISESIEQGKYDSFSAAHPPIAETHVNLSGKDLWIDTKPYASTSSGTGPEMPLAASEPARFAAFIRYPNPQADASAPGTFPYTGARLNDKLERYTYRVASGETGDSLPLTRLPYPDVSPFFPILGKKEATMLRHLYFHYPDHVEVAPALQRLAGMTEQQLDGKKLKGLVLFKAQNYTPNGIARLEINGRTLDVGDRALASVAPLPATCHDFAYPVGGAFLDLDQPLTVRWQTVDAPQTWQRATLQVPAFQQPRPMDGESTLLRVQLYFLPDGNVEGERFVEVRQSRNQLAIRATGVPTRAAAYAGCGGAFSAFNPQTVKLLAD</sequence>
<accession>A0AA43B0D6</accession>
<feature type="transmembrane region" description="Helical" evidence="1">
    <location>
        <begin position="9"/>
        <end position="32"/>
    </location>
</feature>
<dbReference type="RefSeq" id="WP_280026659.1">
    <property type="nucleotide sequence ID" value="NZ_JAOCKG010000003.1"/>
</dbReference>
<keyword evidence="1" id="KW-0812">Transmembrane</keyword>
<organism evidence="2 3">
    <name type="scientific">Achromobacter marplatensis</name>
    <dbReference type="NCBI Taxonomy" id="470868"/>
    <lineage>
        <taxon>Bacteria</taxon>
        <taxon>Pseudomonadati</taxon>
        <taxon>Pseudomonadota</taxon>
        <taxon>Betaproteobacteria</taxon>
        <taxon>Burkholderiales</taxon>
        <taxon>Alcaligenaceae</taxon>
        <taxon>Achromobacter</taxon>
    </lineage>
</organism>
<gene>
    <name evidence="2" type="ORF">N5K24_10085</name>
</gene>
<dbReference type="Proteomes" id="UP001161276">
    <property type="component" value="Unassembled WGS sequence"/>
</dbReference>
<dbReference type="AlphaFoldDB" id="A0AA43B0D6"/>
<keyword evidence="1" id="KW-0472">Membrane</keyword>
<feature type="transmembrane region" description="Helical" evidence="1">
    <location>
        <begin position="77"/>
        <end position="95"/>
    </location>
</feature>
<name>A0AA43B0D6_9BURK</name>
<reference evidence="2" key="1">
    <citation type="submission" date="2022-09" db="EMBL/GenBank/DDBJ databases">
        <title>Intensive care unit water sources are persistently colonized with multi-drug resistant bacteria and are the site of extensive horizontal gene transfer of antibiotic resistance genes.</title>
        <authorList>
            <person name="Diorio-Toth L."/>
        </authorList>
    </citation>
    <scope>NUCLEOTIDE SEQUENCE</scope>
    <source>
        <strain evidence="2">GD03676</strain>
    </source>
</reference>
<feature type="transmembrane region" description="Helical" evidence="1">
    <location>
        <begin position="38"/>
        <end position="65"/>
    </location>
</feature>